<dbReference type="AlphaFoldDB" id="A0A011PYR8"/>
<sequence>MFDFVPVDLPHSDYFDVQKDQQGRSWQLQQDDEPEISGTYGVCKFMPSVTASRGYAQHSDNHYKLEVSATATDIGIFDHPMRPDLDIYGNTFTVIELPKHGQLIRFEKNNTLKDLRYAPRNNYLGVDKIVVLVNGIDQRTANPVEFKLVYFLQVTKESYQDYLRLGEKIGRKYCPKLQWPIAVPRPSEDSRRNGGSKVAAQIKELSRRLVGETGAEGQLATITLSPTAPGCGWFIDPTPSDNAEFLPTSNPFEWIATASWRQDVLRALGKSHDLTPSADPVGAV</sequence>
<dbReference type="STRING" id="1454003.AW10_00813"/>
<organism evidence="1 2">
    <name type="scientific">Candidatus Accumulibacter appositus</name>
    <dbReference type="NCBI Taxonomy" id="1454003"/>
    <lineage>
        <taxon>Bacteria</taxon>
        <taxon>Pseudomonadati</taxon>
        <taxon>Pseudomonadota</taxon>
        <taxon>Betaproteobacteria</taxon>
        <taxon>Candidatus Accumulibacter</taxon>
    </lineage>
</organism>
<reference evidence="1 2" key="1">
    <citation type="submission" date="2014-02" db="EMBL/GenBank/DDBJ databases">
        <title>Expanding our view of genomic diversity in Candidatus Accumulibacter clades.</title>
        <authorList>
            <person name="Skennerton C.T."/>
            <person name="Barr J.J."/>
            <person name="Slater F.R."/>
            <person name="Bond P.L."/>
            <person name="Tyson G.W."/>
        </authorList>
    </citation>
    <scope>NUCLEOTIDE SEQUENCE [LARGE SCALE GENOMIC DNA]</scope>
    <source>
        <strain evidence="2">BA-92</strain>
    </source>
</reference>
<evidence type="ECO:0000313" key="1">
    <source>
        <dbReference type="EMBL" id="EXI82127.1"/>
    </source>
</evidence>
<accession>A0A011PYR8</accession>
<protein>
    <submittedName>
        <fullName evidence="1">Uncharacterized protein</fullName>
    </submittedName>
</protein>
<comment type="caution">
    <text evidence="1">The sequence shown here is derived from an EMBL/GenBank/DDBJ whole genome shotgun (WGS) entry which is preliminary data.</text>
</comment>
<dbReference type="Proteomes" id="UP000021816">
    <property type="component" value="Unassembled WGS sequence"/>
</dbReference>
<gene>
    <name evidence="1" type="ORF">AW10_00813</name>
</gene>
<evidence type="ECO:0000313" key="2">
    <source>
        <dbReference type="Proteomes" id="UP000021816"/>
    </source>
</evidence>
<proteinExistence type="predicted"/>
<dbReference type="EMBL" id="JEMX01000013">
    <property type="protein sequence ID" value="EXI82127.1"/>
    <property type="molecule type" value="Genomic_DNA"/>
</dbReference>
<name>A0A011PYR8_9PROT</name>